<dbReference type="GO" id="GO:0016020">
    <property type="term" value="C:membrane"/>
    <property type="evidence" value="ECO:0007669"/>
    <property type="project" value="UniProtKB-SubCell"/>
</dbReference>
<feature type="transmembrane region" description="Helical" evidence="10">
    <location>
        <begin position="238"/>
        <end position="258"/>
    </location>
</feature>
<evidence type="ECO:0000256" key="7">
    <source>
        <dbReference type="ARBA" id="ARBA00049119"/>
    </source>
</evidence>
<dbReference type="PROSITE" id="PS00216">
    <property type="entry name" value="SUGAR_TRANSPORT_1"/>
    <property type="match status" value="1"/>
</dbReference>
<dbReference type="STRING" id="436010.A0A166V3P2"/>
<feature type="region of interest" description="Disordered" evidence="9">
    <location>
        <begin position="1"/>
        <end position="54"/>
    </location>
</feature>
<organism evidence="12">
    <name type="scientific">Athelia psychrophila</name>
    <dbReference type="NCBI Taxonomy" id="1759441"/>
    <lineage>
        <taxon>Eukaryota</taxon>
        <taxon>Fungi</taxon>
        <taxon>Dikarya</taxon>
        <taxon>Basidiomycota</taxon>
        <taxon>Agaricomycotina</taxon>
        <taxon>Agaricomycetes</taxon>
        <taxon>Agaricomycetidae</taxon>
        <taxon>Atheliales</taxon>
        <taxon>Atheliaceae</taxon>
        <taxon>Athelia</taxon>
    </lineage>
</organism>
<feature type="compositionally biased region" description="Basic and acidic residues" evidence="9">
    <location>
        <begin position="39"/>
        <end position="54"/>
    </location>
</feature>
<dbReference type="PROSITE" id="PS50850">
    <property type="entry name" value="MFS"/>
    <property type="match status" value="1"/>
</dbReference>
<dbReference type="AlphaFoldDB" id="A0A166V3P2"/>
<dbReference type="PANTHER" id="PTHR48022">
    <property type="entry name" value="PLASTIDIC GLUCOSE TRANSPORTER 4"/>
    <property type="match status" value="1"/>
</dbReference>
<evidence type="ECO:0000256" key="4">
    <source>
        <dbReference type="ARBA" id="ARBA00022692"/>
    </source>
</evidence>
<dbReference type="InterPro" id="IPR050360">
    <property type="entry name" value="MFS_Sugar_Transporters"/>
</dbReference>
<keyword evidence="5 10" id="KW-1133">Transmembrane helix</keyword>
<dbReference type="GO" id="GO:0005351">
    <property type="term" value="F:carbohydrate:proton symporter activity"/>
    <property type="evidence" value="ECO:0007669"/>
    <property type="project" value="TreeGrafter"/>
</dbReference>
<dbReference type="InterPro" id="IPR020846">
    <property type="entry name" value="MFS_dom"/>
</dbReference>
<dbReference type="Gene3D" id="1.20.1250.20">
    <property type="entry name" value="MFS general substrate transporter like domains"/>
    <property type="match status" value="1"/>
</dbReference>
<dbReference type="OrthoDB" id="6133115at2759"/>
<feature type="transmembrane region" description="Helical" evidence="10">
    <location>
        <begin position="528"/>
        <end position="549"/>
    </location>
</feature>
<feature type="transmembrane region" description="Helical" evidence="10">
    <location>
        <begin position="124"/>
        <end position="144"/>
    </location>
</feature>
<dbReference type="InterPro" id="IPR005828">
    <property type="entry name" value="MFS_sugar_transport-like"/>
</dbReference>
<evidence type="ECO:0000256" key="9">
    <source>
        <dbReference type="SAM" id="MobiDB-lite"/>
    </source>
</evidence>
<evidence type="ECO:0000256" key="5">
    <source>
        <dbReference type="ARBA" id="ARBA00022989"/>
    </source>
</evidence>
<dbReference type="FunFam" id="1.20.1250.20:FF:000134">
    <property type="entry name" value="MFS sugar transporter protein"/>
    <property type="match status" value="1"/>
</dbReference>
<reference evidence="12" key="1">
    <citation type="journal article" date="2016" name="Mol. Biol. Evol.">
        <title>Comparative Genomics of Early-Diverging Mushroom-Forming Fungi Provides Insights into the Origins of Lignocellulose Decay Capabilities.</title>
        <authorList>
            <person name="Nagy L.G."/>
            <person name="Riley R."/>
            <person name="Tritt A."/>
            <person name="Adam C."/>
            <person name="Daum C."/>
            <person name="Floudas D."/>
            <person name="Sun H."/>
            <person name="Yadav J.S."/>
            <person name="Pangilinan J."/>
            <person name="Larsson K.H."/>
            <person name="Matsuura K."/>
            <person name="Barry K."/>
            <person name="Labutti K."/>
            <person name="Kuo R."/>
            <person name="Ohm R.A."/>
            <person name="Bhattacharya S.S."/>
            <person name="Shirouzu T."/>
            <person name="Yoshinaga Y."/>
            <person name="Martin F.M."/>
            <person name="Grigoriev I.V."/>
            <person name="Hibbett D.S."/>
        </authorList>
    </citation>
    <scope>NUCLEOTIDE SEQUENCE [LARGE SCALE GENOMIC DNA]</scope>
    <source>
        <strain evidence="12">CBS 109695</strain>
    </source>
</reference>
<evidence type="ECO:0000256" key="3">
    <source>
        <dbReference type="ARBA" id="ARBA00022448"/>
    </source>
</evidence>
<gene>
    <name evidence="12" type="ORF">FIBSPDRAFT_1036952</name>
</gene>
<comment type="catalytic activity">
    <reaction evidence="7">
        <text>myo-inositol(out) + H(+)(out) = myo-inositol(in) + H(+)(in)</text>
        <dbReference type="Rhea" id="RHEA:60364"/>
        <dbReference type="ChEBI" id="CHEBI:15378"/>
        <dbReference type="ChEBI" id="CHEBI:17268"/>
    </reaction>
</comment>
<feature type="transmembrane region" description="Helical" evidence="10">
    <location>
        <begin position="81"/>
        <end position="104"/>
    </location>
</feature>
<dbReference type="InterPro" id="IPR003663">
    <property type="entry name" value="Sugar/inositol_transpt"/>
</dbReference>
<dbReference type="InterPro" id="IPR036259">
    <property type="entry name" value="MFS_trans_sf"/>
</dbReference>
<evidence type="ECO:0000256" key="8">
    <source>
        <dbReference type="RuleBase" id="RU003346"/>
    </source>
</evidence>
<dbReference type="NCBIfam" id="TIGR00879">
    <property type="entry name" value="SP"/>
    <property type="match status" value="1"/>
</dbReference>
<feature type="transmembrane region" description="Helical" evidence="10">
    <location>
        <begin position="360"/>
        <end position="384"/>
    </location>
</feature>
<dbReference type="EMBL" id="KV417486">
    <property type="protein sequence ID" value="KZP32318.1"/>
    <property type="molecule type" value="Genomic_DNA"/>
</dbReference>
<dbReference type="SUPFAM" id="SSF103473">
    <property type="entry name" value="MFS general substrate transporter"/>
    <property type="match status" value="1"/>
</dbReference>
<comment type="subcellular location">
    <subcellularLocation>
        <location evidence="1">Membrane</location>
        <topology evidence="1">Multi-pass membrane protein</topology>
    </subcellularLocation>
</comment>
<protein>
    <submittedName>
        <fullName evidence="12">General substrate transporter</fullName>
    </submittedName>
</protein>
<keyword evidence="6 10" id="KW-0472">Membrane</keyword>
<dbReference type="InterPro" id="IPR005829">
    <property type="entry name" value="Sugar_transporter_CS"/>
</dbReference>
<feature type="transmembrane region" description="Helical" evidence="10">
    <location>
        <begin position="464"/>
        <end position="481"/>
    </location>
</feature>
<sequence>MRESIHEMSSLIHDRRSSKDSIAKDNVYANEYNPQELDADIRDPGRPERRLTPADKKTMLTKALEIDPGVEVWSWRGIQNLLILLTVAFCSTDSGLDGTIMGGINSMAQYQEYFGLSSAGPTTGIIFGIFSVGSLVATIPSAYLPDKIGRRASMFVGNFILMYDHRSFLWVYPRLNNVLIIYRIGALVTATATRRSTFIGGRFLTGLGSGIAGGPAKAYLAEITAPQVRGRYIGVFKCFYYVGQITATGMMVGTGTYSGSRKNLAWRLPLYVQCIPAAINAAFIFLCPESPRWLYATGKTREARQVLARLHSSDGNVDSPLVVLEMSEIEEKISVSGADKRWWDFRTLFRTRADRYRSSMVIMISMFGELSGNGLITYFLPVLLQQAGIKSQHKRLVLNFVNSITSMMGAVTGAFFVDRLGRRRLFLSGTTGLVICLAIIIGLLHGASGDASVDLHWSVARGNAGISFIYLFMVIYSFGWTTTKALYPTETLSYESRAKGLAFADVIVNASTCINTFALPVALHNMGWKVYIIFLAWDSFEIAMIYLFLPETKGLTLEEIDDIFNQRNPRTYSTSKEFLGRSDT</sequence>
<dbReference type="Pfam" id="PF00083">
    <property type="entry name" value="Sugar_tr"/>
    <property type="match status" value="2"/>
</dbReference>
<proteinExistence type="inferred from homology"/>
<feature type="transmembrane region" description="Helical" evidence="10">
    <location>
        <begin position="270"/>
        <end position="287"/>
    </location>
</feature>
<evidence type="ECO:0000256" key="10">
    <source>
        <dbReference type="SAM" id="Phobius"/>
    </source>
</evidence>
<evidence type="ECO:0000256" key="2">
    <source>
        <dbReference type="ARBA" id="ARBA00010992"/>
    </source>
</evidence>
<dbReference type="PROSITE" id="PS00217">
    <property type="entry name" value="SUGAR_TRANSPORT_2"/>
    <property type="match status" value="1"/>
</dbReference>
<keyword evidence="3 8" id="KW-0813">Transport</keyword>
<feature type="transmembrane region" description="Helical" evidence="10">
    <location>
        <begin position="424"/>
        <end position="444"/>
    </location>
</feature>
<evidence type="ECO:0000259" key="11">
    <source>
        <dbReference type="PROSITE" id="PS50850"/>
    </source>
</evidence>
<evidence type="ECO:0000256" key="1">
    <source>
        <dbReference type="ARBA" id="ARBA00004141"/>
    </source>
</evidence>
<evidence type="ECO:0000313" key="12">
    <source>
        <dbReference type="EMBL" id="KZP32318.1"/>
    </source>
</evidence>
<feature type="compositionally biased region" description="Basic and acidic residues" evidence="9">
    <location>
        <begin position="1"/>
        <end position="23"/>
    </location>
</feature>
<feature type="transmembrane region" description="Helical" evidence="10">
    <location>
        <begin position="396"/>
        <end position="417"/>
    </location>
</feature>
<feature type="domain" description="Major facilitator superfamily (MFS) profile" evidence="11">
    <location>
        <begin position="83"/>
        <end position="553"/>
    </location>
</feature>
<accession>A0A166V3P2</accession>
<comment type="similarity">
    <text evidence="2 8">Belongs to the major facilitator superfamily. Sugar transporter (TC 2.A.1.1) family.</text>
</comment>
<evidence type="ECO:0000256" key="6">
    <source>
        <dbReference type="ARBA" id="ARBA00023136"/>
    </source>
</evidence>
<dbReference type="PANTHER" id="PTHR48022:SF79">
    <property type="entry name" value="LACTOSE PERMEASE, PUTATIVE (AFU_ORTHOLOGUE AFUA_6G01860)-RELATED"/>
    <property type="match status" value="1"/>
</dbReference>
<feature type="transmembrane region" description="Helical" evidence="10">
    <location>
        <begin position="502"/>
        <end position="522"/>
    </location>
</feature>
<name>A0A166V3P2_9AGAM</name>
<keyword evidence="4 10" id="KW-0812">Transmembrane</keyword>